<gene>
    <name evidence="2" type="ORF">DERYTH_LOCUS10406</name>
</gene>
<dbReference type="OrthoDB" id="2438293at2759"/>
<dbReference type="EMBL" id="CAJVPY010006052">
    <property type="protein sequence ID" value="CAG8655309.1"/>
    <property type="molecule type" value="Genomic_DNA"/>
</dbReference>
<dbReference type="AlphaFoldDB" id="A0A9N9E0Q8"/>
<organism evidence="2 3">
    <name type="scientific">Dentiscutata erythropus</name>
    <dbReference type="NCBI Taxonomy" id="1348616"/>
    <lineage>
        <taxon>Eukaryota</taxon>
        <taxon>Fungi</taxon>
        <taxon>Fungi incertae sedis</taxon>
        <taxon>Mucoromycota</taxon>
        <taxon>Glomeromycotina</taxon>
        <taxon>Glomeromycetes</taxon>
        <taxon>Diversisporales</taxon>
        <taxon>Gigasporaceae</taxon>
        <taxon>Dentiscutata</taxon>
    </lineage>
</organism>
<comment type="caution">
    <text evidence="2">The sequence shown here is derived from an EMBL/GenBank/DDBJ whole genome shotgun (WGS) entry which is preliminary data.</text>
</comment>
<keyword evidence="1" id="KW-0812">Transmembrane</keyword>
<feature type="transmembrane region" description="Helical" evidence="1">
    <location>
        <begin position="430"/>
        <end position="450"/>
    </location>
</feature>
<feature type="transmembrane region" description="Helical" evidence="1">
    <location>
        <begin position="462"/>
        <end position="481"/>
    </location>
</feature>
<keyword evidence="3" id="KW-1185">Reference proteome</keyword>
<evidence type="ECO:0000256" key="1">
    <source>
        <dbReference type="SAM" id="Phobius"/>
    </source>
</evidence>
<name>A0A9N9E0Q8_9GLOM</name>
<feature type="transmembrane region" description="Helical" evidence="1">
    <location>
        <begin position="487"/>
        <end position="514"/>
    </location>
</feature>
<keyword evidence="1" id="KW-1133">Transmembrane helix</keyword>
<reference evidence="2" key="1">
    <citation type="submission" date="2021-06" db="EMBL/GenBank/DDBJ databases">
        <authorList>
            <person name="Kallberg Y."/>
            <person name="Tangrot J."/>
            <person name="Rosling A."/>
        </authorList>
    </citation>
    <scope>NUCLEOTIDE SEQUENCE</scope>
    <source>
        <strain evidence="2">MA453B</strain>
    </source>
</reference>
<evidence type="ECO:0000313" key="2">
    <source>
        <dbReference type="EMBL" id="CAG8655309.1"/>
    </source>
</evidence>
<sequence>MNQELEQFLLYKTYDNSIHPVGPINCQAGFYSSAIQSNICIFFDIKISPKRLTRQLIRSIKFSSSGSVIREDLLPGSNFAQPIKFSSSKPIIRDDFHLDKDRDHDSHKFEIQYIIPLPYGGEIIFENSTTLIDNIHNYSSLKVHSNFKLFEKKYVKLLNYGVFNNNTLWFIYGNNTHDNKLITIDVNRTYNDLGYENIAIISSYPTLNMSIKLSFNDRININFAFPIVPSSGNISVYQVINSNTSLLRQTYSTSSRYCKVQNISTLSCRILNSTFNRIDSTYIITASDDFVRSSLFNEPLRGIKKDIWRVMTPKCSTEAALNFKLSHDQFSKVIQSQLLDDIKYSIPLTDNRLNIINTQPNPINPAETRIIFSIDKAKDSLNEPGVDNIINDLNDLIKHKHISALSDKKSIGFLDSKYGFQVKPSFWHEYWLELTILAVVIFITFSIYLIARKRHPEGQNYFVFKIVLIILDLIFEILFIINDGHDVPFLFIPSLVILVASILFNTIFTLIEILKNGDFYEWHNNYEAIVSIFTLIACIDVAALYALSSNFAGLKFFSVKMSEKTNKQIKFGTFVNLIFEDCSNFGIKVTTLKCFI</sequence>
<accession>A0A9N9E0Q8</accession>
<proteinExistence type="predicted"/>
<evidence type="ECO:0000313" key="3">
    <source>
        <dbReference type="Proteomes" id="UP000789405"/>
    </source>
</evidence>
<protein>
    <submittedName>
        <fullName evidence="2">26254_t:CDS:1</fullName>
    </submittedName>
</protein>
<dbReference type="Proteomes" id="UP000789405">
    <property type="component" value="Unassembled WGS sequence"/>
</dbReference>
<keyword evidence="1" id="KW-0472">Membrane</keyword>
<feature type="transmembrane region" description="Helical" evidence="1">
    <location>
        <begin position="526"/>
        <end position="547"/>
    </location>
</feature>